<proteinExistence type="predicted"/>
<organism evidence="1 2">
    <name type="scientific">Panagrolaimus sp. PS1159</name>
    <dbReference type="NCBI Taxonomy" id="55785"/>
    <lineage>
        <taxon>Eukaryota</taxon>
        <taxon>Metazoa</taxon>
        <taxon>Ecdysozoa</taxon>
        <taxon>Nematoda</taxon>
        <taxon>Chromadorea</taxon>
        <taxon>Rhabditida</taxon>
        <taxon>Tylenchina</taxon>
        <taxon>Panagrolaimomorpha</taxon>
        <taxon>Panagrolaimoidea</taxon>
        <taxon>Panagrolaimidae</taxon>
        <taxon>Panagrolaimus</taxon>
    </lineage>
</organism>
<protein>
    <submittedName>
        <fullName evidence="2">Sushi domain-containing protein</fullName>
    </submittedName>
</protein>
<reference evidence="2" key="1">
    <citation type="submission" date="2022-11" db="UniProtKB">
        <authorList>
            <consortium name="WormBaseParasite"/>
        </authorList>
    </citation>
    <scope>IDENTIFICATION</scope>
</reference>
<name>A0AC35FR32_9BILA</name>
<dbReference type="WBParaSite" id="PS1159_v2.g2005.t1">
    <property type="protein sequence ID" value="PS1159_v2.g2005.t1"/>
    <property type="gene ID" value="PS1159_v2.g2005"/>
</dbReference>
<accession>A0AC35FR32</accession>
<evidence type="ECO:0000313" key="2">
    <source>
        <dbReference type="WBParaSite" id="PS1159_v2.g2005.t1"/>
    </source>
</evidence>
<sequence length="228" mass="27084">CLYDYTMLNAKIIGHNSKDTWNTFVRERMEAVRQYNSCGPINIEYPEYLMKTPALAPAYMQGDAARFECFQTHWIKGDHEYKCQMVVDYNDYNRYRFEWNKGSQPWCRSREFENMLKWLTAICSVVAIIMIMVLIFLCCWCVKQKRRQEQDQGSENSRLRRDIDSYNPRTDTLSNYSDKRDTFTRLTPNGVRTDMKPDDSPPYSTPELRSRHRHDPENEKLLGLTTPV</sequence>
<dbReference type="Proteomes" id="UP000887580">
    <property type="component" value="Unplaced"/>
</dbReference>
<evidence type="ECO:0000313" key="1">
    <source>
        <dbReference type="Proteomes" id="UP000887580"/>
    </source>
</evidence>